<evidence type="ECO:0000313" key="14">
    <source>
        <dbReference type="Proteomes" id="UP000816034"/>
    </source>
</evidence>
<feature type="domain" description="Protein kinase" evidence="12">
    <location>
        <begin position="107"/>
        <end position="367"/>
    </location>
</feature>
<evidence type="ECO:0000256" key="10">
    <source>
        <dbReference type="PROSITE-ProRule" id="PRU10141"/>
    </source>
</evidence>
<dbReference type="PANTHER" id="PTHR43671:SF98">
    <property type="entry name" value="SERINE_THREONINE-PROTEIN KINASE NEK11"/>
    <property type="match status" value="1"/>
</dbReference>
<dbReference type="Gene3D" id="1.10.510.10">
    <property type="entry name" value="Transferase(Phosphotransferase) domain 1"/>
    <property type="match status" value="3"/>
</dbReference>
<evidence type="ECO:0000256" key="5">
    <source>
        <dbReference type="ARBA" id="ARBA00022741"/>
    </source>
</evidence>
<gene>
    <name evidence="13" type="ORF">C9374_006567</name>
</gene>
<comment type="caution">
    <text evidence="13">The sequence shown here is derived from an EMBL/GenBank/DDBJ whole genome shotgun (WGS) entry which is preliminary data.</text>
</comment>
<feature type="domain" description="Protein kinase" evidence="12">
    <location>
        <begin position="417"/>
        <end position="691"/>
    </location>
</feature>
<keyword evidence="3" id="KW-0723">Serine/threonine-protein kinase</keyword>
<dbReference type="InterPro" id="IPR011009">
    <property type="entry name" value="Kinase-like_dom_sf"/>
</dbReference>
<reference evidence="13 14" key="1">
    <citation type="journal article" date="2018" name="BMC Genomics">
        <title>The genome of Naegleria lovaniensis, the basis for a comparative approach to unravel pathogenicity factors of the human pathogenic amoeba N. fowleri.</title>
        <authorList>
            <person name="Liechti N."/>
            <person name="Schurch N."/>
            <person name="Bruggmann R."/>
            <person name="Wittwer M."/>
        </authorList>
    </citation>
    <scope>NUCLEOTIDE SEQUENCE [LARGE SCALE GENOMIC DNA]</scope>
    <source>
        <strain evidence="13 14">ATCC 30569</strain>
    </source>
</reference>
<name>A0AA88KHD0_NAELO</name>
<keyword evidence="4" id="KW-0808">Transferase</keyword>
<dbReference type="InterPro" id="IPR000719">
    <property type="entry name" value="Prot_kinase_dom"/>
</dbReference>
<dbReference type="InterPro" id="IPR008271">
    <property type="entry name" value="Ser/Thr_kinase_AS"/>
</dbReference>
<feature type="compositionally biased region" description="Polar residues" evidence="11">
    <location>
        <begin position="698"/>
        <end position="720"/>
    </location>
</feature>
<dbReference type="EMBL" id="PYSW02000028">
    <property type="protein sequence ID" value="KAG2379450.1"/>
    <property type="molecule type" value="Genomic_DNA"/>
</dbReference>
<dbReference type="GO" id="GO:0005524">
    <property type="term" value="F:ATP binding"/>
    <property type="evidence" value="ECO:0007669"/>
    <property type="project" value="UniProtKB-UniRule"/>
</dbReference>
<evidence type="ECO:0000256" key="9">
    <source>
        <dbReference type="ARBA" id="ARBA00048679"/>
    </source>
</evidence>
<dbReference type="GO" id="GO:0004674">
    <property type="term" value="F:protein serine/threonine kinase activity"/>
    <property type="evidence" value="ECO:0007669"/>
    <property type="project" value="UniProtKB-KW"/>
</dbReference>
<keyword evidence="7 10" id="KW-0067">ATP-binding</keyword>
<dbReference type="EC" id="2.7.11.1" evidence="2"/>
<dbReference type="PANTHER" id="PTHR43671">
    <property type="entry name" value="SERINE/THREONINE-PROTEIN KINASE NEK"/>
    <property type="match status" value="1"/>
</dbReference>
<evidence type="ECO:0000256" key="1">
    <source>
        <dbReference type="ARBA" id="ARBA00010886"/>
    </source>
</evidence>
<organism evidence="13 14">
    <name type="scientific">Naegleria lovaniensis</name>
    <name type="common">Amoeba</name>
    <dbReference type="NCBI Taxonomy" id="51637"/>
    <lineage>
        <taxon>Eukaryota</taxon>
        <taxon>Discoba</taxon>
        <taxon>Heterolobosea</taxon>
        <taxon>Tetramitia</taxon>
        <taxon>Eutetramitia</taxon>
        <taxon>Vahlkampfiidae</taxon>
        <taxon>Naegleria</taxon>
    </lineage>
</organism>
<evidence type="ECO:0000256" key="7">
    <source>
        <dbReference type="ARBA" id="ARBA00022840"/>
    </source>
</evidence>
<proteinExistence type="inferred from homology"/>
<keyword evidence="6" id="KW-0418">Kinase</keyword>
<dbReference type="CDD" id="cd14014">
    <property type="entry name" value="STKc_PknB_like"/>
    <property type="match status" value="1"/>
</dbReference>
<evidence type="ECO:0000256" key="2">
    <source>
        <dbReference type="ARBA" id="ARBA00012513"/>
    </source>
</evidence>
<comment type="similarity">
    <text evidence="1">Belongs to the protein kinase superfamily. NEK Ser/Thr protein kinase family. NIMA subfamily.</text>
</comment>
<keyword evidence="5 10" id="KW-0547">Nucleotide-binding</keyword>
<dbReference type="InterPro" id="IPR017441">
    <property type="entry name" value="Protein_kinase_ATP_BS"/>
</dbReference>
<protein>
    <recommendedName>
        <fullName evidence="2">non-specific serine/threonine protein kinase</fullName>
        <ecNumber evidence="2">2.7.11.1</ecNumber>
    </recommendedName>
</protein>
<dbReference type="SUPFAM" id="SSF56112">
    <property type="entry name" value="Protein kinase-like (PK-like)"/>
    <property type="match status" value="3"/>
</dbReference>
<dbReference type="InterPro" id="IPR050660">
    <property type="entry name" value="NEK_Ser/Thr_kinase"/>
</dbReference>
<feature type="binding site" evidence="10">
    <location>
        <position position="133"/>
    </location>
    <ligand>
        <name>ATP</name>
        <dbReference type="ChEBI" id="CHEBI:30616"/>
    </ligand>
</feature>
<feature type="domain" description="Protein kinase" evidence="12">
    <location>
        <begin position="741"/>
        <end position="1027"/>
    </location>
</feature>
<dbReference type="AlphaFoldDB" id="A0AA88KHD0"/>
<dbReference type="Gene3D" id="3.30.200.20">
    <property type="entry name" value="Phosphorylase Kinase, domain 1"/>
    <property type="match status" value="2"/>
</dbReference>
<dbReference type="PROSITE" id="PS00107">
    <property type="entry name" value="PROTEIN_KINASE_ATP"/>
    <property type="match status" value="1"/>
</dbReference>
<dbReference type="Proteomes" id="UP000816034">
    <property type="component" value="Unassembled WGS sequence"/>
</dbReference>
<dbReference type="Pfam" id="PF00069">
    <property type="entry name" value="Pkinase"/>
    <property type="match status" value="3"/>
</dbReference>
<sequence>METEYPRLRDWTVSDLTRFLTACEVPSVVIEIMKNRDGLKLENISSPLELAQECGIDLVQAKLIWEKLQTFREDKGYPKDSESQILTEHSTLVTSDHQLSTFMNTKYDSMSYIGAGGFSTVYYVVDKKTMVKKALKIIPVPDIDTLNSVLQESMRLRLISHPNIVKIYSVFAPGVISHVCLELELLKGSLYSLFIERNVKLPEKMLRDMTCQICSAFLYLKQDMNTVHGDVNPTNILVREFDLKTETIQVALSDFGLEKVLTNNCYAMGTQLYIAPELLESESNCASIASDMFALGAQLVQLMTLDSITSLTKLCLNGTNMKEYLSMKLEGSGYSSVFIDLVTSMVQLNPEDRISPQDAIQVLHNSTKKIELDSRLAYISFPGPFVTGSNDRLMLSHSGVVANTNMSGFEEFLTTQYSHIEYISKGGFGVVYKAFNPKKSKYVAVKVIMIQDNSSFNLAFQEALNMTKLTHPNIVPMYDAFTPGTTAAICIEMELMKGSLHSLFIEKKIKLPERMLREIIKQVCDVLNWLHTSERKLLHRDIKPGNILVKDYSLEHESIQVALCDFGLAKSINDLTNNTVPGTKSFLATELLDSKYAENGMLFSPASDIFALGVTLYQLMALDITTLIGVKSMVENDMCQFLKLILLKQDQHSYSTNFIKIVASMLRPRPSERITSQEAIEMLSQDVQQIVEQLSPVSPESSFEGNFDTESVNSNDSNSYDEIEPVKGEPLQIEEFLKKKYLTTEFISSGFFGSYFRVVDVKTGKEKALKIINANYKTFNVALKESTNMLKLAHPHILKVYDVFTPGTQSSICIEMEFTHGDLLSTIINSSIQMPEKMVRQVILQICGALEWMEQHDIIHRSIQPNKIRIRSCDMNNQIIQVALGGFGVSSSLDELSEAFIRPSINEFTAPEVVYGHGLCVGPTTFLFENNLIQKAGHTYSPSSDMFAFGVTLYQLLTFDRSTFLSEICSKESFQTSDMAQFLKSKLTCTLYSMELIEIISSMLHVQPSQRITAKQVCQLLQNHTGIEKSGMLQDCLIC</sequence>
<evidence type="ECO:0000313" key="13">
    <source>
        <dbReference type="EMBL" id="KAG2379450.1"/>
    </source>
</evidence>
<evidence type="ECO:0000256" key="4">
    <source>
        <dbReference type="ARBA" id="ARBA00022679"/>
    </source>
</evidence>
<dbReference type="GeneID" id="68099021"/>
<comment type="catalytic activity">
    <reaction evidence="8">
        <text>L-threonyl-[protein] + ATP = O-phospho-L-threonyl-[protein] + ADP + H(+)</text>
        <dbReference type="Rhea" id="RHEA:46608"/>
        <dbReference type="Rhea" id="RHEA-COMP:11060"/>
        <dbReference type="Rhea" id="RHEA-COMP:11605"/>
        <dbReference type="ChEBI" id="CHEBI:15378"/>
        <dbReference type="ChEBI" id="CHEBI:30013"/>
        <dbReference type="ChEBI" id="CHEBI:30616"/>
        <dbReference type="ChEBI" id="CHEBI:61977"/>
        <dbReference type="ChEBI" id="CHEBI:456216"/>
        <dbReference type="EC" id="2.7.11.1"/>
    </reaction>
</comment>
<accession>A0AA88KHD0</accession>
<evidence type="ECO:0000256" key="3">
    <source>
        <dbReference type="ARBA" id="ARBA00022527"/>
    </source>
</evidence>
<dbReference type="PROSITE" id="PS00108">
    <property type="entry name" value="PROTEIN_KINASE_ST"/>
    <property type="match status" value="1"/>
</dbReference>
<comment type="catalytic activity">
    <reaction evidence="9">
        <text>L-seryl-[protein] + ATP = O-phospho-L-seryl-[protein] + ADP + H(+)</text>
        <dbReference type="Rhea" id="RHEA:17989"/>
        <dbReference type="Rhea" id="RHEA-COMP:9863"/>
        <dbReference type="Rhea" id="RHEA-COMP:11604"/>
        <dbReference type="ChEBI" id="CHEBI:15378"/>
        <dbReference type="ChEBI" id="CHEBI:29999"/>
        <dbReference type="ChEBI" id="CHEBI:30616"/>
        <dbReference type="ChEBI" id="CHEBI:83421"/>
        <dbReference type="ChEBI" id="CHEBI:456216"/>
        <dbReference type="EC" id="2.7.11.1"/>
    </reaction>
</comment>
<dbReference type="PROSITE" id="PS50011">
    <property type="entry name" value="PROTEIN_KINASE_DOM"/>
    <property type="match status" value="3"/>
</dbReference>
<keyword evidence="14" id="KW-1185">Reference proteome</keyword>
<evidence type="ECO:0000256" key="8">
    <source>
        <dbReference type="ARBA" id="ARBA00047899"/>
    </source>
</evidence>
<dbReference type="SMART" id="SM00220">
    <property type="entry name" value="S_TKc"/>
    <property type="match status" value="3"/>
</dbReference>
<evidence type="ECO:0000259" key="12">
    <source>
        <dbReference type="PROSITE" id="PS50011"/>
    </source>
</evidence>
<evidence type="ECO:0000256" key="6">
    <source>
        <dbReference type="ARBA" id="ARBA00022777"/>
    </source>
</evidence>
<evidence type="ECO:0000256" key="11">
    <source>
        <dbReference type="SAM" id="MobiDB-lite"/>
    </source>
</evidence>
<dbReference type="RefSeq" id="XP_044546712.1">
    <property type="nucleotide sequence ID" value="XM_044696441.1"/>
</dbReference>
<feature type="region of interest" description="Disordered" evidence="11">
    <location>
        <begin position="698"/>
        <end position="723"/>
    </location>
</feature>
<dbReference type="CDD" id="cd00180">
    <property type="entry name" value="PKc"/>
    <property type="match status" value="2"/>
</dbReference>